<name>A0ABN7K651_9BACT</name>
<dbReference type="Gene3D" id="3.30.70.270">
    <property type="match status" value="1"/>
</dbReference>
<dbReference type="RefSeq" id="WP_230056842.1">
    <property type="nucleotide sequence ID" value="NZ_CAJHOE010000002.1"/>
</dbReference>
<keyword evidence="6" id="KW-1185">Reference proteome</keyword>
<dbReference type="SUPFAM" id="SSF55073">
    <property type="entry name" value="Nucleotide cyclase"/>
    <property type="match status" value="1"/>
</dbReference>
<feature type="domain" description="GGDEF" evidence="4">
    <location>
        <begin position="217"/>
        <end position="349"/>
    </location>
</feature>
<feature type="transmembrane region" description="Helical" evidence="3">
    <location>
        <begin position="83"/>
        <end position="105"/>
    </location>
</feature>
<feature type="transmembrane region" description="Helical" evidence="3">
    <location>
        <begin position="44"/>
        <end position="62"/>
    </location>
</feature>
<sequence length="349" mass="39922">MIKYLYMKFAGNMHMTLKLLVVAALFMHIGYLVIFALMGAEKLVVTNIFSVITYILLVVIVFEDSQNLKIAITIFQFEVLFHAVICMLVLGYGFGFELLFFAMLVNLLLITNSHSKLTYFALMATVSMFVVLFWMLFDKRVDTGFWSHFLFTYNFILVAFVFVLMTDLLEVSNSFELLNVKKQRSAIKDAANKDPLTGLLNRKSLDIFVQDYLHNDVNFAVIIGDIDNFKMINDTYGHNAGDDALVRIASVFKSVFRHNDFVCRWGGEEFLIIIYDVEPSIALETMNRAKSLITQTPLNFEDKKIELTLTYGMVTHIKGSDIDIEQMIKKADDLLYKGKKSGKNRIVTS</sequence>
<dbReference type="NCBIfam" id="TIGR00254">
    <property type="entry name" value="GGDEF"/>
    <property type="match status" value="1"/>
</dbReference>
<feature type="transmembrane region" description="Helical" evidence="3">
    <location>
        <begin position="117"/>
        <end position="137"/>
    </location>
</feature>
<dbReference type="InterPro" id="IPR000160">
    <property type="entry name" value="GGDEF_dom"/>
</dbReference>
<evidence type="ECO:0000256" key="1">
    <source>
        <dbReference type="ARBA" id="ARBA00012528"/>
    </source>
</evidence>
<dbReference type="CDD" id="cd01949">
    <property type="entry name" value="GGDEF"/>
    <property type="match status" value="1"/>
</dbReference>
<dbReference type="PROSITE" id="PS50887">
    <property type="entry name" value="GGDEF"/>
    <property type="match status" value="1"/>
</dbReference>
<keyword evidence="3" id="KW-0472">Membrane</keyword>
<dbReference type="InterPro" id="IPR050469">
    <property type="entry name" value="Diguanylate_Cyclase"/>
</dbReference>
<evidence type="ECO:0000259" key="4">
    <source>
        <dbReference type="PROSITE" id="PS50887"/>
    </source>
</evidence>
<dbReference type="Proteomes" id="UP000789359">
    <property type="component" value="Unassembled WGS sequence"/>
</dbReference>
<dbReference type="PANTHER" id="PTHR45138">
    <property type="entry name" value="REGULATORY COMPONENTS OF SENSORY TRANSDUCTION SYSTEM"/>
    <property type="match status" value="1"/>
</dbReference>
<comment type="catalytic activity">
    <reaction evidence="2">
        <text>2 GTP = 3',3'-c-di-GMP + 2 diphosphate</text>
        <dbReference type="Rhea" id="RHEA:24898"/>
        <dbReference type="ChEBI" id="CHEBI:33019"/>
        <dbReference type="ChEBI" id="CHEBI:37565"/>
        <dbReference type="ChEBI" id="CHEBI:58805"/>
        <dbReference type="EC" id="2.7.7.65"/>
    </reaction>
</comment>
<proteinExistence type="predicted"/>
<comment type="caution">
    <text evidence="5">The sequence shown here is derived from an EMBL/GenBank/DDBJ whole genome shotgun (WGS) entry which is preliminary data.</text>
</comment>
<keyword evidence="3" id="KW-0812">Transmembrane</keyword>
<gene>
    <name evidence="5" type="ORF">LMG8286_01076</name>
</gene>
<accession>A0ABN7K651</accession>
<dbReference type="Pfam" id="PF00990">
    <property type="entry name" value="GGDEF"/>
    <property type="match status" value="1"/>
</dbReference>
<protein>
    <recommendedName>
        <fullName evidence="1">diguanylate cyclase</fullName>
        <ecNumber evidence="1">2.7.7.65</ecNumber>
    </recommendedName>
</protein>
<feature type="transmembrane region" description="Helical" evidence="3">
    <location>
        <begin position="149"/>
        <end position="169"/>
    </location>
</feature>
<dbReference type="InterPro" id="IPR029787">
    <property type="entry name" value="Nucleotide_cyclase"/>
</dbReference>
<dbReference type="InterPro" id="IPR043128">
    <property type="entry name" value="Rev_trsase/Diguanyl_cyclase"/>
</dbReference>
<dbReference type="EC" id="2.7.7.65" evidence="1"/>
<reference evidence="5 6" key="1">
    <citation type="submission" date="2020-11" db="EMBL/GenBank/DDBJ databases">
        <authorList>
            <person name="Peeters C."/>
        </authorList>
    </citation>
    <scope>NUCLEOTIDE SEQUENCE [LARGE SCALE GENOMIC DNA]</scope>
    <source>
        <strain evidence="5 6">LMG 8286</strain>
    </source>
</reference>
<keyword evidence="3" id="KW-1133">Transmembrane helix</keyword>
<dbReference type="PANTHER" id="PTHR45138:SF9">
    <property type="entry name" value="DIGUANYLATE CYCLASE DGCM-RELATED"/>
    <property type="match status" value="1"/>
</dbReference>
<dbReference type="SMART" id="SM00267">
    <property type="entry name" value="GGDEF"/>
    <property type="match status" value="1"/>
</dbReference>
<organism evidence="5 6">
    <name type="scientific">Campylobacter suis</name>
    <dbReference type="NCBI Taxonomy" id="2790657"/>
    <lineage>
        <taxon>Bacteria</taxon>
        <taxon>Pseudomonadati</taxon>
        <taxon>Campylobacterota</taxon>
        <taxon>Epsilonproteobacteria</taxon>
        <taxon>Campylobacterales</taxon>
        <taxon>Campylobacteraceae</taxon>
        <taxon>Campylobacter</taxon>
    </lineage>
</organism>
<feature type="transmembrane region" description="Helical" evidence="3">
    <location>
        <begin position="20"/>
        <end position="38"/>
    </location>
</feature>
<evidence type="ECO:0000256" key="2">
    <source>
        <dbReference type="ARBA" id="ARBA00034247"/>
    </source>
</evidence>
<evidence type="ECO:0000256" key="3">
    <source>
        <dbReference type="SAM" id="Phobius"/>
    </source>
</evidence>
<evidence type="ECO:0000313" key="6">
    <source>
        <dbReference type="Proteomes" id="UP000789359"/>
    </source>
</evidence>
<evidence type="ECO:0000313" key="5">
    <source>
        <dbReference type="EMBL" id="CAD7287998.1"/>
    </source>
</evidence>
<dbReference type="EMBL" id="CAJHOE010000002">
    <property type="protein sequence ID" value="CAD7287998.1"/>
    <property type="molecule type" value="Genomic_DNA"/>
</dbReference>